<accession>A0ABY5SD75</accession>
<dbReference type="Gene3D" id="1.10.10.10">
    <property type="entry name" value="Winged helix-like DNA-binding domain superfamily/Winged helix DNA-binding domain"/>
    <property type="match status" value="1"/>
</dbReference>
<evidence type="ECO:0000313" key="6">
    <source>
        <dbReference type="Proteomes" id="UP001057877"/>
    </source>
</evidence>
<dbReference type="PANTHER" id="PTHR23131">
    <property type="entry name" value="ENDORIBONUCLEASE LACTB2"/>
    <property type="match status" value="1"/>
</dbReference>
<comment type="catalytic activity">
    <reaction evidence="1">
        <text>3',5'-cyclic CMP + H2O = CMP + H(+)</text>
        <dbReference type="Rhea" id="RHEA:72675"/>
        <dbReference type="ChEBI" id="CHEBI:15377"/>
        <dbReference type="ChEBI" id="CHEBI:15378"/>
        <dbReference type="ChEBI" id="CHEBI:58003"/>
        <dbReference type="ChEBI" id="CHEBI:60377"/>
    </reaction>
    <physiologicalReaction direction="left-to-right" evidence="1">
        <dbReference type="Rhea" id="RHEA:72676"/>
    </physiologicalReaction>
</comment>
<dbReference type="RefSeq" id="WP_258387972.1">
    <property type="nucleotide sequence ID" value="NZ_CP091430.1"/>
</dbReference>
<dbReference type="Proteomes" id="UP001057877">
    <property type="component" value="Chromosome"/>
</dbReference>
<protein>
    <submittedName>
        <fullName evidence="5">MBL fold metallo-hydrolase</fullName>
    </submittedName>
</protein>
<gene>
    <name evidence="5" type="ORF">L1F29_08885</name>
</gene>
<dbReference type="SUPFAM" id="SSF56281">
    <property type="entry name" value="Metallo-hydrolase/oxidoreductase"/>
    <property type="match status" value="1"/>
</dbReference>
<dbReference type="InterPro" id="IPR001279">
    <property type="entry name" value="Metallo-B-lactamas"/>
</dbReference>
<reference evidence="5" key="1">
    <citation type="submission" date="2022-01" db="EMBL/GenBank/DDBJ databases">
        <title>Paenibacillus spongiae sp. nov., isolated from marine sponge.</title>
        <authorList>
            <person name="Li Z."/>
            <person name="Zhang M."/>
        </authorList>
    </citation>
    <scope>NUCLEOTIDE SEQUENCE</scope>
    <source>
        <strain evidence="5">PHS-Z3</strain>
    </source>
</reference>
<evidence type="ECO:0000256" key="1">
    <source>
        <dbReference type="ARBA" id="ARBA00034221"/>
    </source>
</evidence>
<organism evidence="5 6">
    <name type="scientific">Paenibacillus spongiae</name>
    <dbReference type="NCBI Taxonomy" id="2909671"/>
    <lineage>
        <taxon>Bacteria</taxon>
        <taxon>Bacillati</taxon>
        <taxon>Bacillota</taxon>
        <taxon>Bacilli</taxon>
        <taxon>Bacillales</taxon>
        <taxon>Paenibacillaceae</taxon>
        <taxon>Paenibacillus</taxon>
    </lineage>
</organism>
<feature type="domain" description="Metallo-beta-lactamase" evidence="4">
    <location>
        <begin position="32"/>
        <end position="245"/>
    </location>
</feature>
<evidence type="ECO:0000256" key="3">
    <source>
        <dbReference type="ARBA" id="ARBA00048505"/>
    </source>
</evidence>
<dbReference type="InterPro" id="IPR050662">
    <property type="entry name" value="Sec-metab_biosynth-thioest"/>
</dbReference>
<dbReference type="Pfam" id="PF21221">
    <property type="entry name" value="B_lactamase-like_C"/>
    <property type="match status" value="1"/>
</dbReference>
<dbReference type="EMBL" id="CP091430">
    <property type="protein sequence ID" value="UVI31912.1"/>
    <property type="molecule type" value="Genomic_DNA"/>
</dbReference>
<dbReference type="InterPro" id="IPR048933">
    <property type="entry name" value="B_lactamase-like_C"/>
</dbReference>
<comment type="function">
    <text evidence="2">Counteracts the endogenous Pycsar antiviral defense system. Phosphodiesterase that enables metal-dependent hydrolysis of host cyclic nucleotide Pycsar defense signals such as cCMP and cUMP.</text>
</comment>
<evidence type="ECO:0000259" key="4">
    <source>
        <dbReference type="SMART" id="SM00849"/>
    </source>
</evidence>
<dbReference type="InterPro" id="IPR036388">
    <property type="entry name" value="WH-like_DNA-bd_sf"/>
</dbReference>
<comment type="catalytic activity">
    <reaction evidence="3">
        <text>3',5'-cyclic UMP + H2O = UMP + H(+)</text>
        <dbReference type="Rhea" id="RHEA:70575"/>
        <dbReference type="ChEBI" id="CHEBI:15377"/>
        <dbReference type="ChEBI" id="CHEBI:15378"/>
        <dbReference type="ChEBI" id="CHEBI:57865"/>
        <dbReference type="ChEBI" id="CHEBI:184387"/>
    </reaction>
    <physiologicalReaction direction="left-to-right" evidence="3">
        <dbReference type="Rhea" id="RHEA:70576"/>
    </physiologicalReaction>
</comment>
<name>A0ABY5SD75_9BACL</name>
<keyword evidence="6" id="KW-1185">Reference proteome</keyword>
<evidence type="ECO:0000256" key="2">
    <source>
        <dbReference type="ARBA" id="ARBA00034301"/>
    </source>
</evidence>
<proteinExistence type="predicted"/>
<dbReference type="SMART" id="SM00849">
    <property type="entry name" value="Lactamase_B"/>
    <property type="match status" value="1"/>
</dbReference>
<sequence length="334" mass="37620">MTGNEQDKMSAVKEWPGGILQVKVPLPFSLKWVNSYLIEDDEGYTLLDPGLHTPEAVKLWTQTLGEKGIGFDGVHTILLTHQHPDHYGLAGWFQQRSGASVYMSSQSHEYAVRLWGEERSFAADLTALYARHGMPEPLLTDMVSHLEEFVVRVSPQPNVTYLEAGSFVQIGGTEWQTIHTPGHARGHLCLYAPERRLMICGDQVLPDITPNISLVPGEDEDPLQRFIDSLGELRKYKVELAFPGHRNPFTDFQGRIDELLAHHGRRLHSIREMLADQRYTGYEMCELLFGARISGNTHNLRFAMSETLAHLVHLERQGQIAGELRGGVISYGIE</sequence>
<dbReference type="InterPro" id="IPR036866">
    <property type="entry name" value="RibonucZ/Hydroxyglut_hydro"/>
</dbReference>
<dbReference type="Gene3D" id="3.60.15.10">
    <property type="entry name" value="Ribonuclease Z/Hydroxyacylglutathione hydrolase-like"/>
    <property type="match status" value="1"/>
</dbReference>
<evidence type="ECO:0000313" key="5">
    <source>
        <dbReference type="EMBL" id="UVI31912.1"/>
    </source>
</evidence>
<dbReference type="PANTHER" id="PTHR23131:SF4">
    <property type="entry name" value="METALLO-BETA-LACTAMASE SUPERFAMILY POTEIN"/>
    <property type="match status" value="1"/>
</dbReference>
<dbReference type="Pfam" id="PF00753">
    <property type="entry name" value="Lactamase_B"/>
    <property type="match status" value="1"/>
</dbReference>
<dbReference type="CDD" id="cd07725">
    <property type="entry name" value="TTHA1429-like_MBL-fold"/>
    <property type="match status" value="1"/>
</dbReference>